<keyword evidence="3 6" id="KW-0812">Transmembrane</keyword>
<feature type="transmembrane region" description="Helical" evidence="6">
    <location>
        <begin position="172"/>
        <end position="193"/>
    </location>
</feature>
<evidence type="ECO:0000256" key="5">
    <source>
        <dbReference type="ARBA" id="ARBA00023136"/>
    </source>
</evidence>
<feature type="transmembrane region" description="Helical" evidence="6">
    <location>
        <begin position="269"/>
        <end position="289"/>
    </location>
</feature>
<proteinExistence type="predicted"/>
<dbReference type="Gene3D" id="1.20.1250.20">
    <property type="entry name" value="MFS general substrate transporter like domains"/>
    <property type="match status" value="1"/>
</dbReference>
<evidence type="ECO:0000256" key="1">
    <source>
        <dbReference type="ARBA" id="ARBA00004651"/>
    </source>
</evidence>
<keyword evidence="5 6" id="KW-0472">Membrane</keyword>
<evidence type="ECO:0008006" key="9">
    <source>
        <dbReference type="Google" id="ProtNLM"/>
    </source>
</evidence>
<feature type="transmembrane region" description="Helical" evidence="6">
    <location>
        <begin position="301"/>
        <end position="318"/>
    </location>
</feature>
<name>A0A223CZ27_9BACL</name>
<dbReference type="KEGG" id="tab:CIG75_06740"/>
<reference evidence="7 8" key="1">
    <citation type="journal article" date="2015" name="Int. J. Syst. Evol. Microbiol.">
        <title>Tumebacillus algifaecis sp. nov., isolated from decomposing algal scum.</title>
        <authorList>
            <person name="Wu Y.F."/>
            <person name="Zhang B."/>
            <person name="Xing P."/>
            <person name="Wu Q.L."/>
            <person name="Liu S.J."/>
        </authorList>
    </citation>
    <scope>NUCLEOTIDE SEQUENCE [LARGE SCALE GENOMIC DNA]</scope>
    <source>
        <strain evidence="7 8">THMBR28</strain>
    </source>
</reference>
<dbReference type="CDD" id="cd06173">
    <property type="entry name" value="MFS_MefA_like"/>
    <property type="match status" value="1"/>
</dbReference>
<evidence type="ECO:0000256" key="2">
    <source>
        <dbReference type="ARBA" id="ARBA00022475"/>
    </source>
</evidence>
<dbReference type="GO" id="GO:0005886">
    <property type="term" value="C:plasma membrane"/>
    <property type="evidence" value="ECO:0007669"/>
    <property type="project" value="UniProtKB-SubCell"/>
</dbReference>
<dbReference type="GO" id="GO:0022857">
    <property type="term" value="F:transmembrane transporter activity"/>
    <property type="evidence" value="ECO:0007669"/>
    <property type="project" value="InterPro"/>
</dbReference>
<dbReference type="EMBL" id="CP022657">
    <property type="protein sequence ID" value="ASS74699.1"/>
    <property type="molecule type" value="Genomic_DNA"/>
</dbReference>
<evidence type="ECO:0000256" key="4">
    <source>
        <dbReference type="ARBA" id="ARBA00022989"/>
    </source>
</evidence>
<feature type="transmembrane region" description="Helical" evidence="6">
    <location>
        <begin position="232"/>
        <end position="249"/>
    </location>
</feature>
<dbReference type="InterPro" id="IPR036259">
    <property type="entry name" value="MFS_trans_sf"/>
</dbReference>
<keyword evidence="8" id="KW-1185">Reference proteome</keyword>
<dbReference type="InterPro" id="IPR011701">
    <property type="entry name" value="MFS"/>
</dbReference>
<dbReference type="PANTHER" id="PTHR23513:SF6">
    <property type="entry name" value="MAJOR FACILITATOR SUPERFAMILY ASSOCIATED DOMAIN-CONTAINING PROTEIN"/>
    <property type="match status" value="1"/>
</dbReference>
<dbReference type="Pfam" id="PF07690">
    <property type="entry name" value="MFS_1"/>
    <property type="match status" value="1"/>
</dbReference>
<dbReference type="PANTHER" id="PTHR23513">
    <property type="entry name" value="INTEGRAL MEMBRANE EFFLUX PROTEIN-RELATED"/>
    <property type="match status" value="1"/>
</dbReference>
<protein>
    <recommendedName>
        <fullName evidence="9">Major facilitator superfamily (MFS) profile domain-containing protein</fullName>
    </recommendedName>
</protein>
<dbReference type="Proteomes" id="UP000214688">
    <property type="component" value="Chromosome"/>
</dbReference>
<organism evidence="7 8">
    <name type="scientific">Tumebacillus algifaecis</name>
    <dbReference type="NCBI Taxonomy" id="1214604"/>
    <lineage>
        <taxon>Bacteria</taxon>
        <taxon>Bacillati</taxon>
        <taxon>Bacillota</taxon>
        <taxon>Bacilli</taxon>
        <taxon>Bacillales</taxon>
        <taxon>Alicyclobacillaceae</taxon>
        <taxon>Tumebacillus</taxon>
    </lineage>
</organism>
<feature type="transmembrane region" description="Helical" evidence="6">
    <location>
        <begin position="358"/>
        <end position="380"/>
    </location>
</feature>
<feature type="transmembrane region" description="Helical" evidence="6">
    <location>
        <begin position="54"/>
        <end position="74"/>
    </location>
</feature>
<dbReference type="SUPFAM" id="SSF103473">
    <property type="entry name" value="MFS general substrate transporter"/>
    <property type="match status" value="1"/>
</dbReference>
<keyword evidence="4 6" id="KW-1133">Transmembrane helix</keyword>
<feature type="transmembrane region" description="Helical" evidence="6">
    <location>
        <begin position="324"/>
        <end position="346"/>
    </location>
</feature>
<feature type="transmembrane region" description="Helical" evidence="6">
    <location>
        <begin position="22"/>
        <end position="48"/>
    </location>
</feature>
<evidence type="ECO:0000313" key="8">
    <source>
        <dbReference type="Proteomes" id="UP000214688"/>
    </source>
</evidence>
<evidence type="ECO:0000256" key="3">
    <source>
        <dbReference type="ARBA" id="ARBA00022692"/>
    </source>
</evidence>
<feature type="transmembrane region" description="Helical" evidence="6">
    <location>
        <begin position="386"/>
        <end position="406"/>
    </location>
</feature>
<sequence length="422" mass="46031">MSRSALSPNAIKRGRSPVNRKLFLYVNAFSHLGTMMDMIVVNSMIYVLTDGSTMWLSACLGIRVLGGMLSSLYSGVLADRFDRKKLMLFADFARAALILGMIVFPNPTMILIISFLIGFLASFFQVSFNAEVPQIFGEDKVLEVNALIMRLSSIAMVIGFFSSGLVTERFGFSTVLAIDALSFALSGVALMLMKWERTPVKRQEANVQAKGKLASIFEDLGEVKRYLMLKPLLLTVFGVYLVQTAGASGHNVGIPLLAAALDPAAQAKIYGFIWGTWGIGSVVASFLIARRNVVQKHLNGFYYGSTVVAGLGFITFLSSENPWLIFPVVFLVGVSEAVCGTTFSVLMQQCDNHVRGRVFGVSALLNRFGFASGFLLVPLLMDILTMPQTIMVCQGAVITAVIWAVWKSSSHKLKKQPKQTAA</sequence>
<comment type="subcellular location">
    <subcellularLocation>
        <location evidence="1">Cell membrane</location>
        <topology evidence="1">Multi-pass membrane protein</topology>
    </subcellularLocation>
</comment>
<gene>
    <name evidence="7" type="ORF">CIG75_06740</name>
</gene>
<accession>A0A223CZ27</accession>
<evidence type="ECO:0000256" key="6">
    <source>
        <dbReference type="SAM" id="Phobius"/>
    </source>
</evidence>
<keyword evidence="2" id="KW-1003">Cell membrane</keyword>
<dbReference type="AlphaFoldDB" id="A0A223CZ27"/>
<evidence type="ECO:0000313" key="7">
    <source>
        <dbReference type="EMBL" id="ASS74699.1"/>
    </source>
</evidence>